<dbReference type="EMBL" id="FWFF01000014">
    <property type="protein sequence ID" value="SLM98272.1"/>
    <property type="molecule type" value="Genomic_DNA"/>
</dbReference>
<comment type="similarity">
    <text evidence="2">Belongs to the nicotinamide ribonucleoside (NR) uptake permease (TC 4.B.1) family.</text>
</comment>
<dbReference type="PANTHER" id="PTHR36122:SF2">
    <property type="entry name" value="NICOTINAMIDE RIBOSIDE TRANSPORTER PNUC"/>
    <property type="match status" value="1"/>
</dbReference>
<evidence type="ECO:0000313" key="9">
    <source>
        <dbReference type="EMBL" id="SLM98272.1"/>
    </source>
</evidence>
<feature type="transmembrane region" description="Helical" evidence="8">
    <location>
        <begin position="45"/>
        <end position="62"/>
    </location>
</feature>
<keyword evidence="5 8" id="KW-0812">Transmembrane</keyword>
<proteinExistence type="inferred from homology"/>
<keyword evidence="10" id="KW-1185">Reference proteome</keyword>
<keyword evidence="6 8" id="KW-1133">Transmembrane helix</keyword>
<evidence type="ECO:0000256" key="8">
    <source>
        <dbReference type="SAM" id="Phobius"/>
    </source>
</evidence>
<dbReference type="AlphaFoldDB" id="A0A1X6XG59"/>
<accession>A0A1X6XG59</accession>
<dbReference type="GO" id="GO:0005886">
    <property type="term" value="C:plasma membrane"/>
    <property type="evidence" value="ECO:0007669"/>
    <property type="project" value="UniProtKB-SubCell"/>
</dbReference>
<protein>
    <submittedName>
        <fullName evidence="9">Riboflavin transporter PnuX</fullName>
    </submittedName>
</protein>
<feature type="transmembrane region" description="Helical" evidence="8">
    <location>
        <begin position="106"/>
        <end position="130"/>
    </location>
</feature>
<evidence type="ECO:0000256" key="7">
    <source>
        <dbReference type="ARBA" id="ARBA00023136"/>
    </source>
</evidence>
<evidence type="ECO:0000256" key="1">
    <source>
        <dbReference type="ARBA" id="ARBA00004651"/>
    </source>
</evidence>
<dbReference type="Pfam" id="PF04973">
    <property type="entry name" value="NMN_transporter"/>
    <property type="match status" value="1"/>
</dbReference>
<dbReference type="InterPro" id="IPR006419">
    <property type="entry name" value="NMN_transpt_PnuC"/>
</dbReference>
<evidence type="ECO:0000256" key="2">
    <source>
        <dbReference type="ARBA" id="ARBA00006669"/>
    </source>
</evidence>
<dbReference type="PANTHER" id="PTHR36122">
    <property type="entry name" value="NICOTINAMIDE RIBOSIDE TRANSPORTER PNUC"/>
    <property type="match status" value="1"/>
</dbReference>
<feature type="transmembrane region" description="Helical" evidence="8">
    <location>
        <begin position="170"/>
        <end position="195"/>
    </location>
</feature>
<keyword evidence="3" id="KW-0813">Transport</keyword>
<feature type="transmembrane region" description="Helical" evidence="8">
    <location>
        <begin position="20"/>
        <end position="38"/>
    </location>
</feature>
<evidence type="ECO:0000256" key="3">
    <source>
        <dbReference type="ARBA" id="ARBA00022448"/>
    </source>
</evidence>
<organism evidence="9 10">
    <name type="scientific">Brevibacterium yomogidense</name>
    <dbReference type="NCBI Taxonomy" id="946573"/>
    <lineage>
        <taxon>Bacteria</taxon>
        <taxon>Bacillati</taxon>
        <taxon>Actinomycetota</taxon>
        <taxon>Actinomycetes</taxon>
        <taxon>Micrococcales</taxon>
        <taxon>Brevibacteriaceae</taxon>
        <taxon>Brevibacterium</taxon>
    </lineage>
</organism>
<evidence type="ECO:0000256" key="6">
    <source>
        <dbReference type="ARBA" id="ARBA00022989"/>
    </source>
</evidence>
<evidence type="ECO:0000256" key="5">
    <source>
        <dbReference type="ARBA" id="ARBA00022692"/>
    </source>
</evidence>
<gene>
    <name evidence="9" type="ORF">FM105_08665</name>
</gene>
<dbReference type="GO" id="GO:0034257">
    <property type="term" value="F:nicotinamide riboside transmembrane transporter activity"/>
    <property type="evidence" value="ECO:0007669"/>
    <property type="project" value="InterPro"/>
</dbReference>
<sequence>MGFLDLLNTPVFTLAGVPVPWSDLIGNICAIATVFLALRRSILSWPVQIVGSILLLSASIGAGLGGNASRQVVIIAAAIWGWTRWRQAKQESGEIKVRWGTWKERIALLGFLAVGTAVFGTVLAWGGWSWNPYPDAYIFVGSLAAMAAQGRAIVEFWFVWLLVDLVGIPLAIMGGLVFSGAVYFVFLIMVVVGIIDWSRRSRQRIASPTDFSPDVSRPDPV</sequence>
<reference evidence="10" key="1">
    <citation type="submission" date="2017-02" db="EMBL/GenBank/DDBJ databases">
        <authorList>
            <person name="Dridi B."/>
        </authorList>
    </citation>
    <scope>NUCLEOTIDE SEQUENCE [LARGE SCALE GENOMIC DNA]</scope>
    <source>
        <strain evidence="10">B Co 03.10</strain>
    </source>
</reference>
<evidence type="ECO:0000313" key="10">
    <source>
        <dbReference type="Proteomes" id="UP000196581"/>
    </source>
</evidence>
<dbReference type="Proteomes" id="UP000196581">
    <property type="component" value="Unassembled WGS sequence"/>
</dbReference>
<keyword evidence="4" id="KW-1003">Cell membrane</keyword>
<evidence type="ECO:0000256" key="4">
    <source>
        <dbReference type="ARBA" id="ARBA00022475"/>
    </source>
</evidence>
<feature type="transmembrane region" description="Helical" evidence="8">
    <location>
        <begin position="68"/>
        <end position="85"/>
    </location>
</feature>
<dbReference type="RefSeq" id="WP_087007292.1">
    <property type="nucleotide sequence ID" value="NZ_FWFF01000014.1"/>
</dbReference>
<keyword evidence="7 8" id="KW-0472">Membrane</keyword>
<comment type="subcellular location">
    <subcellularLocation>
        <location evidence="1">Cell membrane</location>
        <topology evidence="1">Multi-pass membrane protein</topology>
    </subcellularLocation>
</comment>
<name>A0A1X6XG59_9MICO</name>